<keyword evidence="3 10" id="KW-0507">mRNA processing</keyword>
<dbReference type="Pfam" id="PF01423">
    <property type="entry name" value="LSM"/>
    <property type="match status" value="1"/>
</dbReference>
<keyword evidence="14" id="KW-1185">Reference proteome</keyword>
<accession>A0A0G4J5Z5</accession>
<evidence type="ECO:0000256" key="5">
    <source>
        <dbReference type="ARBA" id="ARBA00022884"/>
    </source>
</evidence>
<dbReference type="SUPFAM" id="SSF50182">
    <property type="entry name" value="Sm-like ribonucleoproteins"/>
    <property type="match status" value="1"/>
</dbReference>
<dbReference type="PANTHER" id="PTHR20971:SF0">
    <property type="entry name" value="U6 SNRNA-ASSOCIATED SM-LIKE PROTEIN LSM5"/>
    <property type="match status" value="1"/>
</dbReference>
<evidence type="ECO:0000256" key="8">
    <source>
        <dbReference type="ARBA" id="ARBA00023242"/>
    </source>
</evidence>
<name>A0A0G4J5Z5_PLABS</name>
<dbReference type="CDD" id="cd01732">
    <property type="entry name" value="LSm5"/>
    <property type="match status" value="1"/>
</dbReference>
<dbReference type="PANTHER" id="PTHR20971">
    <property type="entry name" value="U6 SNRNA-ASSOCIATED PROTEIN"/>
    <property type="match status" value="1"/>
</dbReference>
<feature type="domain" description="Sm" evidence="11">
    <location>
        <begin position="28"/>
        <end position="103"/>
    </location>
</feature>
<dbReference type="AlphaFoldDB" id="A0A0G4J5Z5"/>
<evidence type="ECO:0000256" key="4">
    <source>
        <dbReference type="ARBA" id="ARBA00022728"/>
    </source>
</evidence>
<comment type="subcellular location">
    <subcellularLocation>
        <location evidence="1 10">Nucleus</location>
    </subcellularLocation>
</comment>
<evidence type="ECO:0000256" key="9">
    <source>
        <dbReference type="ARBA" id="ARBA00023274"/>
    </source>
</evidence>
<dbReference type="OMA" id="YETTPQG"/>
<dbReference type="GO" id="GO:0005688">
    <property type="term" value="C:U6 snRNP"/>
    <property type="evidence" value="ECO:0007669"/>
    <property type="project" value="TreeGrafter"/>
</dbReference>
<dbReference type="OrthoDB" id="429711at2759"/>
<evidence type="ECO:0000256" key="3">
    <source>
        <dbReference type="ARBA" id="ARBA00022664"/>
    </source>
</evidence>
<keyword evidence="5 10" id="KW-0694">RNA-binding</keyword>
<keyword evidence="8 10" id="KW-0539">Nucleus</keyword>
<dbReference type="SMART" id="SM00651">
    <property type="entry name" value="Sm"/>
    <property type="match status" value="1"/>
</dbReference>
<comment type="subunit">
    <text evidence="10">LSm subunits form a heteromer with a doughnut shape.</text>
</comment>
<evidence type="ECO:0000256" key="2">
    <source>
        <dbReference type="ARBA" id="ARBA00006850"/>
    </source>
</evidence>
<reference evidence="12 14" key="1">
    <citation type="submission" date="2015-02" db="EMBL/GenBank/DDBJ databases">
        <authorList>
            <person name="Chooi Y.-H."/>
        </authorList>
    </citation>
    <scope>NUCLEOTIDE SEQUENCE [LARGE SCALE GENOMIC DNA]</scope>
    <source>
        <strain evidence="12">E3</strain>
    </source>
</reference>
<evidence type="ECO:0000259" key="11">
    <source>
        <dbReference type="PROSITE" id="PS52002"/>
    </source>
</evidence>
<keyword evidence="6" id="KW-0007">Acetylation</keyword>
<dbReference type="InterPro" id="IPR033871">
    <property type="entry name" value="LSm5"/>
</dbReference>
<dbReference type="GO" id="GO:0000398">
    <property type="term" value="P:mRNA splicing, via spliceosome"/>
    <property type="evidence" value="ECO:0007669"/>
    <property type="project" value="TreeGrafter"/>
</dbReference>
<dbReference type="GO" id="GO:0046540">
    <property type="term" value="C:U4/U6 x U5 tri-snRNP complex"/>
    <property type="evidence" value="ECO:0007669"/>
    <property type="project" value="TreeGrafter"/>
</dbReference>
<dbReference type="EMBL" id="CDSF01000133">
    <property type="protein sequence ID" value="CEP02676.1"/>
    <property type="molecule type" value="Genomic_DNA"/>
</dbReference>
<evidence type="ECO:0000256" key="6">
    <source>
        <dbReference type="ARBA" id="ARBA00022990"/>
    </source>
</evidence>
<evidence type="ECO:0000313" key="15">
    <source>
        <dbReference type="Proteomes" id="UP000290189"/>
    </source>
</evidence>
<evidence type="ECO:0000256" key="10">
    <source>
        <dbReference type="RuleBase" id="RU365055"/>
    </source>
</evidence>
<evidence type="ECO:0000313" key="13">
    <source>
        <dbReference type="EMBL" id="SPQ94802.1"/>
    </source>
</evidence>
<evidence type="ECO:0000256" key="7">
    <source>
        <dbReference type="ARBA" id="ARBA00023187"/>
    </source>
</evidence>
<dbReference type="GO" id="GO:0005681">
    <property type="term" value="C:spliceosomal complex"/>
    <property type="evidence" value="ECO:0007669"/>
    <property type="project" value="UniProtKB-KW"/>
</dbReference>
<dbReference type="PROSITE" id="PS52002">
    <property type="entry name" value="SM"/>
    <property type="match status" value="1"/>
</dbReference>
<gene>
    <name evidence="10" type="primary">LSM5</name>
    <name evidence="12" type="ORF">PBRA_002643</name>
    <name evidence="13" type="ORF">PLBR_LOCUS2017</name>
</gene>
<organism evidence="12 14">
    <name type="scientific">Plasmodiophora brassicae</name>
    <name type="common">Clubroot disease agent</name>
    <dbReference type="NCBI Taxonomy" id="37360"/>
    <lineage>
        <taxon>Eukaryota</taxon>
        <taxon>Sar</taxon>
        <taxon>Rhizaria</taxon>
        <taxon>Endomyxa</taxon>
        <taxon>Phytomyxea</taxon>
        <taxon>Plasmodiophorida</taxon>
        <taxon>Plasmodiophoridae</taxon>
        <taxon>Plasmodiophora</taxon>
    </lineage>
</organism>
<keyword evidence="7 10" id="KW-0508">mRNA splicing</keyword>
<evidence type="ECO:0000256" key="1">
    <source>
        <dbReference type="ARBA" id="ARBA00004123"/>
    </source>
</evidence>
<dbReference type="Proteomes" id="UP000039324">
    <property type="component" value="Unassembled WGS sequence"/>
</dbReference>
<protein>
    <recommendedName>
        <fullName evidence="10">U6 snRNA-associated Sm-like protein LSm5</fullName>
    </recommendedName>
</protein>
<keyword evidence="9 10" id="KW-0687">Ribonucleoprotein</keyword>
<dbReference type="GO" id="GO:0003723">
    <property type="term" value="F:RNA binding"/>
    <property type="evidence" value="ECO:0007669"/>
    <property type="project" value="UniProtKB-KW"/>
</dbReference>
<sequence length="105" mass="11291">MTTADTDVAPETAAVAAPAAKTNLSQLLPLELLDKCIGSQVWIIMKGDKEIVGKLRGFDDYVNMVLDDAIEYETTPEGRRAQMIEQCLINGNNVCILVPGGGPDQ</sequence>
<dbReference type="GO" id="GO:1990726">
    <property type="term" value="C:Lsm1-7-Pat1 complex"/>
    <property type="evidence" value="ECO:0007669"/>
    <property type="project" value="TreeGrafter"/>
</dbReference>
<dbReference type="Proteomes" id="UP000290189">
    <property type="component" value="Unassembled WGS sequence"/>
</dbReference>
<keyword evidence="13" id="KW-0496">Mitochondrion</keyword>
<keyword evidence="4 10" id="KW-0747">Spliceosome</keyword>
<dbReference type="InterPro" id="IPR010920">
    <property type="entry name" value="LSM_dom_sf"/>
</dbReference>
<dbReference type="FunFam" id="2.30.30.100:FF:000003">
    <property type="entry name" value="U6 snRNA-associated Sm-like protein LSm5"/>
    <property type="match status" value="1"/>
</dbReference>
<comment type="function">
    <text evidence="10">Plays a role in U6 snRNP assembly and function. Binds to the 3' end of U6 snRNA.</text>
</comment>
<dbReference type="InterPro" id="IPR047575">
    <property type="entry name" value="Sm"/>
</dbReference>
<evidence type="ECO:0000313" key="12">
    <source>
        <dbReference type="EMBL" id="CEP02676.1"/>
    </source>
</evidence>
<dbReference type="STRING" id="37360.A0A0G4J5Z5"/>
<comment type="similarity">
    <text evidence="2 10">Belongs to the snRNP Sm proteins family.</text>
</comment>
<evidence type="ECO:0000313" key="14">
    <source>
        <dbReference type="Proteomes" id="UP000039324"/>
    </source>
</evidence>
<proteinExistence type="inferred from homology"/>
<geneLocation type="mitochondrion" evidence="13"/>
<dbReference type="InterPro" id="IPR001163">
    <property type="entry name" value="Sm_dom_euk/arc"/>
</dbReference>
<dbReference type="Gene3D" id="2.30.30.100">
    <property type="match status" value="1"/>
</dbReference>
<dbReference type="EMBL" id="OVEO01000003">
    <property type="protein sequence ID" value="SPQ94802.1"/>
    <property type="molecule type" value="Genomic_DNA"/>
</dbReference>
<reference evidence="13 15" key="2">
    <citation type="submission" date="2018-03" db="EMBL/GenBank/DDBJ databases">
        <authorList>
            <person name="Fogelqvist J."/>
        </authorList>
    </citation>
    <scope>NUCLEOTIDE SEQUENCE [LARGE SCALE GENOMIC DNA]</scope>
</reference>